<proteinExistence type="predicted"/>
<evidence type="ECO:0000313" key="2">
    <source>
        <dbReference type="Proteomes" id="UP001149860"/>
    </source>
</evidence>
<dbReference type="EMBL" id="CP168151">
    <property type="protein sequence ID" value="XFD39693.1"/>
    <property type="molecule type" value="Genomic_DNA"/>
</dbReference>
<organism evidence="1 2">
    <name type="scientific">Lentilactobacillus terminaliae</name>
    <dbReference type="NCBI Taxonomy" id="3003483"/>
    <lineage>
        <taxon>Bacteria</taxon>
        <taxon>Bacillati</taxon>
        <taxon>Bacillota</taxon>
        <taxon>Bacilli</taxon>
        <taxon>Lactobacillales</taxon>
        <taxon>Lactobacillaceae</taxon>
        <taxon>Lentilactobacillus</taxon>
    </lineage>
</organism>
<reference evidence="1" key="1">
    <citation type="submission" date="2024-08" db="EMBL/GenBank/DDBJ databases">
        <title>Lentilactobacillus sp. nov., isolated from tree bark.</title>
        <authorList>
            <person name="Phuengjayaem S."/>
            <person name="Tanasupawat S."/>
        </authorList>
    </citation>
    <scope>NUCLEOTIDE SEQUENCE</scope>
    <source>
        <strain evidence="1">SPB1-3</strain>
    </source>
</reference>
<protein>
    <submittedName>
        <fullName evidence="1">APC family permease</fullName>
    </submittedName>
</protein>
<evidence type="ECO:0000313" key="1">
    <source>
        <dbReference type="EMBL" id="XFD39693.1"/>
    </source>
</evidence>
<sequence>MSLGSRIFRKEKIDRYLETDKKFSKTMTAFDLISLGIGAVIGTGIFILPGTVAATKAGPATMLSFILAAVVCSTAAMCYAEFASALPVAGSAYSYGNLVFGEVIGWVLGWALILEYVLAVAAVASAWGAYLKSFLGGFNVNIPASIVGPFDPANKSYGNWIAVLVVIAISLMLNHGVRSSVRINNFIVIVKIAIIILFVVVGAFFVKPSNWQPFFPFGGSGVLHGAAAVFFAYLGFDVVSSSAAEVKNPRKNMPIGIIGTLVIATVLYVGVAIVLTGMVSYSKLNVPDPVAFAMNLVHQNWTAGIISLGALAGMFTMMVTMIYSSSRLIYSIGRDGLLPKFLGKIDEKGTPRNSMLVITVIIAFMGGFVPLEQLTNLVNIGTLIAFLFVSIGIIPLRRNKEINNSKGFQVPFYPWLPIISALLCLLMLTQLQVETWIASVIWFALGLILYFSYGLKHSRLNSQ</sequence>
<accession>A0ACD5DEW4</accession>
<keyword evidence="2" id="KW-1185">Reference proteome</keyword>
<gene>
    <name evidence="1" type="ORF">O0236_009905</name>
</gene>
<name>A0ACD5DEW4_9LACO</name>
<dbReference type="Proteomes" id="UP001149860">
    <property type="component" value="Chromosome"/>
</dbReference>